<comment type="subcellular location">
    <subcellularLocation>
        <location evidence="2">Cell inner membrane</location>
        <topology evidence="2">Multi-pass membrane protein</topology>
    </subcellularLocation>
</comment>
<evidence type="ECO:0000256" key="9">
    <source>
        <dbReference type="ARBA" id="ARBA00023244"/>
    </source>
</evidence>
<dbReference type="Gene3D" id="1.25.40.10">
    <property type="entry name" value="Tetratricopeptide repeat domain"/>
    <property type="match status" value="1"/>
</dbReference>
<evidence type="ECO:0000256" key="10">
    <source>
        <dbReference type="PROSITE-ProRule" id="PRU00339"/>
    </source>
</evidence>
<keyword evidence="4" id="KW-1003">Cell membrane</keyword>
<evidence type="ECO:0000313" key="14">
    <source>
        <dbReference type="Proteomes" id="UP000068447"/>
    </source>
</evidence>
<keyword evidence="9" id="KW-0627">Porphyrin biosynthesis</keyword>
<name>A0A0U3B4D5_9ALTE</name>
<accession>A0A0U3B4D5</accession>
<evidence type="ECO:0000256" key="4">
    <source>
        <dbReference type="ARBA" id="ARBA00022475"/>
    </source>
</evidence>
<dbReference type="InterPro" id="IPR005254">
    <property type="entry name" value="Heme_biosyn_assoc_TPR_pro"/>
</dbReference>
<dbReference type="InterPro" id="IPR010817">
    <property type="entry name" value="HemY_N"/>
</dbReference>
<evidence type="ECO:0000256" key="11">
    <source>
        <dbReference type="SAM" id="Phobius"/>
    </source>
</evidence>
<dbReference type="OrthoDB" id="7067577at2"/>
<dbReference type="KEGG" id="lal:AT746_17720"/>
<dbReference type="GO" id="GO:0006779">
    <property type="term" value="P:porphyrin-containing compound biosynthetic process"/>
    <property type="evidence" value="ECO:0007669"/>
    <property type="project" value="UniProtKB-KW"/>
</dbReference>
<comment type="function">
    <text evidence="1">Involved in a late step of protoheme IX synthesis.</text>
</comment>
<evidence type="ECO:0000259" key="12">
    <source>
        <dbReference type="Pfam" id="PF07219"/>
    </source>
</evidence>
<dbReference type="SUPFAM" id="SSF48452">
    <property type="entry name" value="TPR-like"/>
    <property type="match status" value="2"/>
</dbReference>
<dbReference type="Pfam" id="PF07219">
    <property type="entry name" value="HemY_N"/>
    <property type="match status" value="1"/>
</dbReference>
<proteinExistence type="predicted"/>
<dbReference type="UniPathway" id="UPA00252"/>
<dbReference type="NCBIfam" id="TIGR00540">
    <property type="entry name" value="TPR_hemY_coli"/>
    <property type="match status" value="1"/>
</dbReference>
<dbReference type="RefSeq" id="WP_062483180.1">
    <property type="nucleotide sequence ID" value="NZ_CP013650.1"/>
</dbReference>
<organism evidence="13 14">
    <name type="scientific">Lacimicrobium alkaliphilum</name>
    <dbReference type="NCBI Taxonomy" id="1526571"/>
    <lineage>
        <taxon>Bacteria</taxon>
        <taxon>Pseudomonadati</taxon>
        <taxon>Pseudomonadota</taxon>
        <taxon>Gammaproteobacteria</taxon>
        <taxon>Alteromonadales</taxon>
        <taxon>Alteromonadaceae</taxon>
        <taxon>Lacimicrobium</taxon>
    </lineage>
</organism>
<keyword evidence="6 11" id="KW-0812">Transmembrane</keyword>
<keyword evidence="7 11" id="KW-1133">Transmembrane helix</keyword>
<keyword evidence="5" id="KW-0997">Cell inner membrane</keyword>
<dbReference type="GO" id="GO:0005886">
    <property type="term" value="C:plasma membrane"/>
    <property type="evidence" value="ECO:0007669"/>
    <property type="project" value="UniProtKB-SubCell"/>
</dbReference>
<evidence type="ECO:0000256" key="6">
    <source>
        <dbReference type="ARBA" id="ARBA00022692"/>
    </source>
</evidence>
<evidence type="ECO:0000256" key="3">
    <source>
        <dbReference type="ARBA" id="ARBA00004744"/>
    </source>
</evidence>
<evidence type="ECO:0000313" key="13">
    <source>
        <dbReference type="EMBL" id="ALS99920.1"/>
    </source>
</evidence>
<dbReference type="PROSITE" id="PS50005">
    <property type="entry name" value="TPR"/>
    <property type="match status" value="1"/>
</dbReference>
<feature type="repeat" description="TPR" evidence="10">
    <location>
        <begin position="324"/>
        <end position="357"/>
    </location>
</feature>
<feature type="transmembrane region" description="Helical" evidence="11">
    <location>
        <begin position="41"/>
        <end position="62"/>
    </location>
</feature>
<evidence type="ECO:0000256" key="2">
    <source>
        <dbReference type="ARBA" id="ARBA00004429"/>
    </source>
</evidence>
<dbReference type="EMBL" id="CP013650">
    <property type="protein sequence ID" value="ALS99920.1"/>
    <property type="molecule type" value="Genomic_DNA"/>
</dbReference>
<keyword evidence="14" id="KW-1185">Reference proteome</keyword>
<evidence type="ECO:0000256" key="8">
    <source>
        <dbReference type="ARBA" id="ARBA00023136"/>
    </source>
</evidence>
<evidence type="ECO:0000256" key="5">
    <source>
        <dbReference type="ARBA" id="ARBA00022519"/>
    </source>
</evidence>
<keyword evidence="8 11" id="KW-0472">Membrane</keyword>
<gene>
    <name evidence="13" type="ORF">AT746_17720</name>
</gene>
<dbReference type="InterPro" id="IPR011990">
    <property type="entry name" value="TPR-like_helical_dom_sf"/>
</dbReference>
<evidence type="ECO:0000256" key="7">
    <source>
        <dbReference type="ARBA" id="ARBA00022989"/>
    </source>
</evidence>
<protein>
    <recommendedName>
        <fullName evidence="12">HemY N-terminal domain-containing protein</fullName>
    </recommendedName>
</protein>
<dbReference type="AlphaFoldDB" id="A0A0U3B4D5"/>
<evidence type="ECO:0000256" key="1">
    <source>
        <dbReference type="ARBA" id="ARBA00002962"/>
    </source>
</evidence>
<comment type="pathway">
    <text evidence="3">Porphyrin-containing compound metabolism; protoheme biosynthesis.</text>
</comment>
<keyword evidence="10" id="KW-0802">TPR repeat</keyword>
<reference evidence="13 14" key="1">
    <citation type="submission" date="2015-12" db="EMBL/GenBank/DDBJ databases">
        <title>Complete genome of Lacimicrobium alkaliphilum KCTC 32984.</title>
        <authorList>
            <person name="Kim S.-G."/>
            <person name="Lee Y.-J."/>
        </authorList>
    </citation>
    <scope>NUCLEOTIDE SEQUENCE [LARGE SCALE GENOMIC DNA]</scope>
    <source>
        <strain evidence="13 14">YelD216</strain>
    </source>
</reference>
<feature type="domain" description="HemY N-terminal" evidence="12">
    <location>
        <begin position="26"/>
        <end position="130"/>
    </location>
</feature>
<dbReference type="InterPro" id="IPR019734">
    <property type="entry name" value="TPR_rpt"/>
</dbReference>
<dbReference type="GO" id="GO:0042168">
    <property type="term" value="P:heme metabolic process"/>
    <property type="evidence" value="ECO:0007669"/>
    <property type="project" value="InterPro"/>
</dbReference>
<dbReference type="STRING" id="1526571.AT746_17720"/>
<dbReference type="Proteomes" id="UP000068447">
    <property type="component" value="Chromosome"/>
</dbReference>
<sequence length="393" mass="44266">MIRLFIILALLLAGLIAGPYLIGQKGYVLIALGHWTVEMSVISLGLILIGAILAFLLLEWLIKRLLTLATGSRQWLGNWGERRRRKAFSQGLIALEENNLAEAEKQLARVDSDRFSGLNLLLAAQVALRSGQADKAREKWTQALDYPSCVLAARLHLSELALAQHNPAQALALLGELDDKQQHHPQVAAVWARALAASGKWRVLQEKLANWKKVLGRDAYQQWMFRAAQGILAEVASKEGANQLKAYWQELPRAQRHDPSYQAAYIQQLLAQRMDTDAEQLLVDWQSKGPHPLLLPLFRELKLPNPVKAIRTLEDWLKRDEKNAELLSVLGQLSAHAGDLRLAEKALSKALHLRPDHKESQQDRLRLAWVKEQQQDDKQALSLYKQSLAVRDG</sequence>